<dbReference type="Gene3D" id="3.30.360.10">
    <property type="entry name" value="Dihydrodipicolinate Reductase, domain 2"/>
    <property type="match status" value="1"/>
</dbReference>
<evidence type="ECO:0000256" key="1">
    <source>
        <dbReference type="ARBA" id="ARBA00023002"/>
    </source>
</evidence>
<comment type="caution">
    <text evidence="4">The sequence shown here is derived from an EMBL/GenBank/DDBJ whole genome shotgun (WGS) entry which is preliminary data.</text>
</comment>
<dbReference type="AlphaFoldDB" id="A0A4R5CLC2"/>
<proteinExistence type="predicted"/>
<dbReference type="OrthoDB" id="256869at2"/>
<dbReference type="Gene3D" id="3.40.50.720">
    <property type="entry name" value="NAD(P)-binding Rossmann-like Domain"/>
    <property type="match status" value="1"/>
</dbReference>
<dbReference type="RefSeq" id="WP_131899171.1">
    <property type="nucleotide sequence ID" value="NZ_SMKZ01000043.1"/>
</dbReference>
<dbReference type="InterPro" id="IPR036291">
    <property type="entry name" value="NAD(P)-bd_dom_sf"/>
</dbReference>
<feature type="domain" description="GFO/IDH/MocA-like oxidoreductase" evidence="3">
    <location>
        <begin position="139"/>
        <end position="257"/>
    </location>
</feature>
<evidence type="ECO:0000313" key="4">
    <source>
        <dbReference type="EMBL" id="TDE01149.1"/>
    </source>
</evidence>
<keyword evidence="5" id="KW-1185">Reference proteome</keyword>
<sequence>MGLTGEPLRGIMFGAGSIAPHQALAWRAVDEVRIVGVVDREPDRAQRLIDEIGLTGAVASASLDDALAAVGDCADFVDVATPPELHVEHVAAVARRGLHVLCQKPFTPTVAEARQVIHICEEAGVRCVVNENWRWRDWYQEAARILAEGVVGSPRFASFTCHRDLVLPSPDGGLPSLLVRQPYTRTMERLIVFEWGIHLIDVLRMLLGPVRSVYAVVDRTSPLVVGEDRAVIQLEHVSGARSLVDISWGSVTRTDRRLIRGNVEPFVLEGDAGTLELDPFAGDQLSVTTASGTSVADARRGLPPAEAYQRSFESCQRHFAQSLLAGVPAVNEAADNLQPLAAALAVYESAAVGRPVAL</sequence>
<dbReference type="PANTHER" id="PTHR43818">
    <property type="entry name" value="BCDNA.GH03377"/>
    <property type="match status" value="1"/>
</dbReference>
<dbReference type="Pfam" id="PF01408">
    <property type="entry name" value="GFO_IDH_MocA"/>
    <property type="match status" value="1"/>
</dbReference>
<gene>
    <name evidence="4" type="ORF">E1269_23590</name>
</gene>
<dbReference type="InterPro" id="IPR000683">
    <property type="entry name" value="Gfo/Idh/MocA-like_OxRdtase_N"/>
</dbReference>
<evidence type="ECO:0000313" key="5">
    <source>
        <dbReference type="Proteomes" id="UP000294739"/>
    </source>
</evidence>
<name>A0A4R5CLC2_9ACTN</name>
<accession>A0A4R5CLC2</accession>
<keyword evidence="1" id="KW-0560">Oxidoreductase</keyword>
<evidence type="ECO:0000259" key="3">
    <source>
        <dbReference type="Pfam" id="PF22725"/>
    </source>
</evidence>
<dbReference type="Proteomes" id="UP000294739">
    <property type="component" value="Unassembled WGS sequence"/>
</dbReference>
<dbReference type="InParanoid" id="A0A4R5CLC2"/>
<dbReference type="GO" id="GO:0000166">
    <property type="term" value="F:nucleotide binding"/>
    <property type="evidence" value="ECO:0007669"/>
    <property type="project" value="InterPro"/>
</dbReference>
<dbReference type="Pfam" id="PF22725">
    <property type="entry name" value="GFO_IDH_MocA_C3"/>
    <property type="match status" value="1"/>
</dbReference>
<dbReference type="SUPFAM" id="SSF51735">
    <property type="entry name" value="NAD(P)-binding Rossmann-fold domains"/>
    <property type="match status" value="1"/>
</dbReference>
<dbReference type="InterPro" id="IPR055170">
    <property type="entry name" value="GFO_IDH_MocA-like_dom"/>
</dbReference>
<feature type="domain" description="Gfo/Idh/MocA-like oxidoreductase N-terminal" evidence="2">
    <location>
        <begin position="11"/>
        <end position="130"/>
    </location>
</feature>
<evidence type="ECO:0000259" key="2">
    <source>
        <dbReference type="Pfam" id="PF01408"/>
    </source>
</evidence>
<dbReference type="GO" id="GO:0016491">
    <property type="term" value="F:oxidoreductase activity"/>
    <property type="evidence" value="ECO:0007669"/>
    <property type="project" value="UniProtKB-KW"/>
</dbReference>
<dbReference type="InterPro" id="IPR050463">
    <property type="entry name" value="Gfo/Idh/MocA_oxidrdct_glycsds"/>
</dbReference>
<reference evidence="4 5" key="1">
    <citation type="submission" date="2019-03" db="EMBL/GenBank/DDBJ databases">
        <title>Draft genome sequences of novel Actinobacteria.</title>
        <authorList>
            <person name="Sahin N."/>
            <person name="Ay H."/>
            <person name="Saygin H."/>
        </authorList>
    </citation>
    <scope>NUCLEOTIDE SEQUENCE [LARGE SCALE GENOMIC DNA]</scope>
    <source>
        <strain evidence="4 5">5K138</strain>
    </source>
</reference>
<dbReference type="SUPFAM" id="SSF55347">
    <property type="entry name" value="Glyceraldehyde-3-phosphate dehydrogenase-like, C-terminal domain"/>
    <property type="match status" value="1"/>
</dbReference>
<organism evidence="4 5">
    <name type="scientific">Jiangella asiatica</name>
    <dbReference type="NCBI Taxonomy" id="2530372"/>
    <lineage>
        <taxon>Bacteria</taxon>
        <taxon>Bacillati</taxon>
        <taxon>Actinomycetota</taxon>
        <taxon>Actinomycetes</taxon>
        <taxon>Jiangellales</taxon>
        <taxon>Jiangellaceae</taxon>
        <taxon>Jiangella</taxon>
    </lineage>
</organism>
<dbReference type="PANTHER" id="PTHR43818:SF11">
    <property type="entry name" value="BCDNA.GH03377"/>
    <property type="match status" value="1"/>
</dbReference>
<dbReference type="EMBL" id="SMKZ01000043">
    <property type="protein sequence ID" value="TDE01149.1"/>
    <property type="molecule type" value="Genomic_DNA"/>
</dbReference>
<protein>
    <submittedName>
        <fullName evidence="4">Gfo/Idh/MocA family oxidoreductase</fullName>
    </submittedName>
</protein>